<dbReference type="RefSeq" id="WP_095618309.1">
    <property type="nucleotide sequence ID" value="NZ_NSKD01000007.1"/>
</dbReference>
<name>A0A2A2F281_9GAMM</name>
<accession>A0A2A2F281</accession>
<evidence type="ECO:0000256" key="1">
    <source>
        <dbReference type="SAM" id="Phobius"/>
    </source>
</evidence>
<feature type="transmembrane region" description="Helical" evidence="1">
    <location>
        <begin position="7"/>
        <end position="25"/>
    </location>
</feature>
<keyword evidence="3" id="KW-1185">Reference proteome</keyword>
<evidence type="ECO:0000313" key="3">
    <source>
        <dbReference type="Proteomes" id="UP000218896"/>
    </source>
</evidence>
<dbReference type="EMBL" id="NSKD01000007">
    <property type="protein sequence ID" value="PAU78739.1"/>
    <property type="molecule type" value="Genomic_DNA"/>
</dbReference>
<reference evidence="2 3" key="1">
    <citation type="submission" date="2017-08" db="EMBL/GenBank/DDBJ databases">
        <title>Halovibrio sewagensis sp. nov., isolated from wastewater of high salinity.</title>
        <authorList>
            <person name="Dong X."/>
            <person name="Zhang G."/>
        </authorList>
    </citation>
    <scope>NUCLEOTIDE SEQUENCE [LARGE SCALE GENOMIC DNA]</scope>
    <source>
        <strain evidence="2 3">YL5-2</strain>
    </source>
</reference>
<keyword evidence="1" id="KW-1133">Transmembrane helix</keyword>
<dbReference type="AlphaFoldDB" id="A0A2A2F281"/>
<dbReference type="Proteomes" id="UP000218896">
    <property type="component" value="Unassembled WGS sequence"/>
</dbReference>
<feature type="transmembrane region" description="Helical" evidence="1">
    <location>
        <begin position="76"/>
        <end position="99"/>
    </location>
</feature>
<dbReference type="OrthoDB" id="21665at2"/>
<evidence type="ECO:0000313" key="2">
    <source>
        <dbReference type="EMBL" id="PAU78739.1"/>
    </source>
</evidence>
<sequence>MPVAVTVFILIVAFVAGSMIYVYRFRGQERYKSVGEYWRKGWPIFSPLNCLLYLFTEKRARARELKKTNRRQYQMIKYSVNTLLALALCGVVLGGVMAIHEVAEAVV</sequence>
<proteinExistence type="predicted"/>
<protein>
    <submittedName>
        <fullName evidence="2">Uncharacterized protein</fullName>
    </submittedName>
</protein>
<keyword evidence="1" id="KW-0472">Membrane</keyword>
<organism evidence="2 3">
    <name type="scientific">Halovibrio salipaludis</name>
    <dbReference type="NCBI Taxonomy" id="2032626"/>
    <lineage>
        <taxon>Bacteria</taxon>
        <taxon>Pseudomonadati</taxon>
        <taxon>Pseudomonadota</taxon>
        <taxon>Gammaproteobacteria</taxon>
        <taxon>Oceanospirillales</taxon>
        <taxon>Halomonadaceae</taxon>
        <taxon>Halovibrio</taxon>
    </lineage>
</organism>
<comment type="caution">
    <text evidence="2">The sequence shown here is derived from an EMBL/GenBank/DDBJ whole genome shotgun (WGS) entry which is preliminary data.</text>
</comment>
<gene>
    <name evidence="2" type="ORF">CK501_13725</name>
</gene>
<keyword evidence="1" id="KW-0812">Transmembrane</keyword>